<dbReference type="GO" id="GO:0005524">
    <property type="term" value="F:ATP binding"/>
    <property type="evidence" value="ECO:0007669"/>
    <property type="project" value="UniProtKB-KW"/>
</dbReference>
<dbReference type="InterPro" id="IPR027417">
    <property type="entry name" value="P-loop_NTPase"/>
</dbReference>
<dbReference type="SUPFAM" id="SSF52540">
    <property type="entry name" value="P-loop containing nucleoside triphosphate hydrolases"/>
    <property type="match status" value="1"/>
</dbReference>
<dbReference type="Pfam" id="PF01712">
    <property type="entry name" value="dNK"/>
    <property type="match status" value="1"/>
</dbReference>
<dbReference type="RefSeq" id="WP_301190395.1">
    <property type="nucleotide sequence ID" value="NZ_JAPDPJ010000019.1"/>
</dbReference>
<dbReference type="PANTHER" id="PTHR10513">
    <property type="entry name" value="DEOXYNUCLEOSIDE KINASE"/>
    <property type="match status" value="1"/>
</dbReference>
<protein>
    <submittedName>
        <fullName evidence="10">Deoxynucleoside kinase</fullName>
    </submittedName>
</protein>
<evidence type="ECO:0000256" key="1">
    <source>
        <dbReference type="ARBA" id="ARBA00007420"/>
    </source>
</evidence>
<dbReference type="PIRSF" id="PIRSF000705">
    <property type="entry name" value="DNK"/>
    <property type="match status" value="1"/>
</dbReference>
<evidence type="ECO:0000313" key="11">
    <source>
        <dbReference type="Proteomes" id="UP001209229"/>
    </source>
</evidence>
<dbReference type="Proteomes" id="UP001209229">
    <property type="component" value="Unassembled WGS sequence"/>
</dbReference>
<keyword evidence="2" id="KW-0808">Transferase</keyword>
<feature type="binding site" evidence="8">
    <location>
        <begin position="7"/>
        <end position="15"/>
    </location>
    <ligand>
        <name>ATP</name>
        <dbReference type="ChEBI" id="CHEBI:30616"/>
    </ligand>
</feature>
<evidence type="ECO:0000256" key="2">
    <source>
        <dbReference type="ARBA" id="ARBA00022679"/>
    </source>
</evidence>
<evidence type="ECO:0000256" key="7">
    <source>
        <dbReference type="PIRSR" id="PIRSR000705-2"/>
    </source>
</evidence>
<feature type="binding site" evidence="7">
    <location>
        <position position="31"/>
    </location>
    <ligand>
        <name>substrate</name>
    </ligand>
</feature>
<dbReference type="Gene3D" id="3.40.50.300">
    <property type="entry name" value="P-loop containing nucleotide triphosphate hydrolases"/>
    <property type="match status" value="1"/>
</dbReference>
<name>A0AAE3M4T6_9BACT</name>
<feature type="binding site" evidence="7">
    <location>
        <position position="79"/>
    </location>
    <ligand>
        <name>substrate</name>
    </ligand>
</feature>
<dbReference type="AlphaFoldDB" id="A0AAE3M4T6"/>
<evidence type="ECO:0000256" key="4">
    <source>
        <dbReference type="ARBA" id="ARBA00022777"/>
    </source>
</evidence>
<feature type="binding site" evidence="7">
    <location>
        <position position="54"/>
    </location>
    <ligand>
        <name>substrate</name>
    </ligand>
</feature>
<dbReference type="FunFam" id="3.40.50.300:FF:000659">
    <property type="entry name" value="Deoxyguanosine kinase"/>
    <property type="match status" value="1"/>
</dbReference>
<feature type="domain" description="Deoxynucleoside kinase" evidence="9">
    <location>
        <begin position="3"/>
        <end position="201"/>
    </location>
</feature>
<comment type="caution">
    <text evidence="10">The sequence shown here is derived from an EMBL/GenBank/DDBJ whole genome shotgun (WGS) entry which is preliminary data.</text>
</comment>
<evidence type="ECO:0000256" key="3">
    <source>
        <dbReference type="ARBA" id="ARBA00022741"/>
    </source>
</evidence>
<feature type="binding site" evidence="7">
    <location>
        <position position="145"/>
    </location>
    <ligand>
        <name>substrate</name>
    </ligand>
</feature>
<evidence type="ECO:0000313" key="10">
    <source>
        <dbReference type="EMBL" id="MCW3786830.1"/>
    </source>
</evidence>
<organism evidence="10 11">
    <name type="scientific">Plebeiibacterium sediminum</name>
    <dbReference type="NCBI Taxonomy" id="2992112"/>
    <lineage>
        <taxon>Bacteria</taxon>
        <taxon>Pseudomonadati</taxon>
        <taxon>Bacteroidota</taxon>
        <taxon>Bacteroidia</taxon>
        <taxon>Marinilabiliales</taxon>
        <taxon>Marinilabiliaceae</taxon>
        <taxon>Plebeiibacterium</taxon>
    </lineage>
</organism>
<keyword evidence="4 10" id="KW-0418">Kinase</keyword>
<keyword evidence="3 8" id="KW-0547">Nucleotide-binding</keyword>
<feature type="active site" description="Proton acceptor" evidence="6">
    <location>
        <position position="78"/>
    </location>
</feature>
<dbReference type="InterPro" id="IPR050566">
    <property type="entry name" value="Deoxyribonucleoside_kinase"/>
</dbReference>
<accession>A0AAE3M4T6</accession>
<keyword evidence="5 8" id="KW-0067">ATP-binding</keyword>
<proteinExistence type="inferred from homology"/>
<keyword evidence="11" id="KW-1185">Reference proteome</keyword>
<dbReference type="GO" id="GO:0005737">
    <property type="term" value="C:cytoplasm"/>
    <property type="evidence" value="ECO:0007669"/>
    <property type="project" value="TreeGrafter"/>
</dbReference>
<evidence type="ECO:0000259" key="9">
    <source>
        <dbReference type="Pfam" id="PF01712"/>
    </source>
</evidence>
<gene>
    <name evidence="10" type="ORF">OM075_10150</name>
</gene>
<evidence type="ECO:0000256" key="8">
    <source>
        <dbReference type="PIRSR" id="PIRSR000705-3"/>
    </source>
</evidence>
<dbReference type="InterPro" id="IPR002624">
    <property type="entry name" value="DCK/DGK"/>
</dbReference>
<feature type="binding site" evidence="7">
    <location>
        <position position="84"/>
    </location>
    <ligand>
        <name>substrate</name>
    </ligand>
</feature>
<dbReference type="CDD" id="cd01673">
    <property type="entry name" value="dNK"/>
    <property type="match status" value="1"/>
</dbReference>
<feature type="binding site" evidence="7">
    <location>
        <position position="43"/>
    </location>
    <ligand>
        <name>substrate</name>
    </ligand>
</feature>
<dbReference type="GO" id="GO:0019136">
    <property type="term" value="F:deoxynucleoside kinase activity"/>
    <property type="evidence" value="ECO:0007669"/>
    <property type="project" value="InterPro"/>
</dbReference>
<dbReference type="EMBL" id="JAPDPJ010000019">
    <property type="protein sequence ID" value="MCW3786830.1"/>
    <property type="molecule type" value="Genomic_DNA"/>
</dbReference>
<evidence type="ECO:0000256" key="6">
    <source>
        <dbReference type="PIRSR" id="PIRSR000705-1"/>
    </source>
</evidence>
<comment type="similarity">
    <text evidence="1">Belongs to the DCK/DGK family.</text>
</comment>
<dbReference type="InterPro" id="IPR031314">
    <property type="entry name" value="DNK_dom"/>
</dbReference>
<dbReference type="PANTHER" id="PTHR10513:SF35">
    <property type="entry name" value="DEOXYADENOSINE KINASE"/>
    <property type="match status" value="1"/>
</dbReference>
<sequence>MHIAIAGNIGSGKTTLTTLLANHYGWDSHYEEVDDNPYLADFYEDMQRWAFSLQVFFLNSRFSQVNEIRKMGKTVIQDRTIYEDAYIFAPNLYDMGLMSKRDFDNYASLFELMSSLVQAPDLLIYLRASVPKLVEQIQNRGREYENNIRLDYLKRLNERYEAWIEQYDKGKLLIINVDEYNFIKNKSDLSTIIDRVDTHVNGLF</sequence>
<reference evidence="10" key="1">
    <citation type="submission" date="2022-10" db="EMBL/GenBank/DDBJ databases">
        <authorList>
            <person name="Yu W.X."/>
        </authorList>
    </citation>
    <scope>NUCLEOTIDE SEQUENCE</scope>
    <source>
        <strain evidence="10">AAT</strain>
    </source>
</reference>
<evidence type="ECO:0000256" key="5">
    <source>
        <dbReference type="ARBA" id="ARBA00022840"/>
    </source>
</evidence>